<accession>A0A6T9Y7T6</accession>
<feature type="chain" id="PRO_5029874700" evidence="1">
    <location>
        <begin position="23"/>
        <end position="438"/>
    </location>
</feature>
<dbReference type="AlphaFoldDB" id="A0A6T9Y7T6"/>
<gene>
    <name evidence="3" type="ORF">ALFOR1_50072</name>
</gene>
<evidence type="ECO:0000313" key="3">
    <source>
        <dbReference type="EMBL" id="CAB9495388.1"/>
    </source>
</evidence>
<name>A0A6T9Y7T6_ALTMA</name>
<dbReference type="Proteomes" id="UP000509458">
    <property type="component" value="Chromosome"/>
</dbReference>
<dbReference type="InterPro" id="IPR026588">
    <property type="entry name" value="Choice_anch_A"/>
</dbReference>
<reference evidence="3 4" key="1">
    <citation type="submission" date="2020-06" db="EMBL/GenBank/DDBJ databases">
        <authorList>
            <person name="Duchaud E."/>
        </authorList>
    </citation>
    <scope>NUCLEOTIDE SEQUENCE [LARGE SCALE GENOMIC DNA]</scope>
    <source>
        <strain evidence="3">Alteromonas fortis</strain>
    </source>
</reference>
<keyword evidence="1" id="KW-0732">Signal</keyword>
<evidence type="ECO:0000256" key="1">
    <source>
        <dbReference type="SAM" id="SignalP"/>
    </source>
</evidence>
<dbReference type="Pfam" id="PF20597">
    <property type="entry name" value="pAdhesive_15"/>
    <property type="match status" value="2"/>
</dbReference>
<organism evidence="3 4">
    <name type="scientific">Alteromonas macleodii</name>
    <name type="common">Pseudoalteromonas macleodii</name>
    <dbReference type="NCBI Taxonomy" id="28108"/>
    <lineage>
        <taxon>Bacteria</taxon>
        <taxon>Pseudomonadati</taxon>
        <taxon>Pseudomonadota</taxon>
        <taxon>Gammaproteobacteria</taxon>
        <taxon>Alteromonadales</taxon>
        <taxon>Alteromonadaceae</taxon>
        <taxon>Alteromonas/Salinimonas group</taxon>
        <taxon>Alteromonas</taxon>
    </lineage>
</organism>
<protein>
    <submittedName>
        <fullName evidence="3">Type IV secretion protein Rhs</fullName>
    </submittedName>
</protein>
<evidence type="ECO:0000313" key="4">
    <source>
        <dbReference type="Proteomes" id="UP000509458"/>
    </source>
</evidence>
<feature type="signal peptide" evidence="1">
    <location>
        <begin position="1"/>
        <end position="22"/>
    </location>
</feature>
<dbReference type="RefSeq" id="WP_179984606.1">
    <property type="nucleotide sequence ID" value="NZ_LR812090.1"/>
</dbReference>
<proteinExistence type="predicted"/>
<feature type="domain" description="Choice-of-anchor A" evidence="2">
    <location>
        <begin position="125"/>
        <end position="381"/>
    </location>
</feature>
<evidence type="ECO:0000259" key="2">
    <source>
        <dbReference type="Pfam" id="PF20597"/>
    </source>
</evidence>
<feature type="domain" description="Choice-of-anchor A" evidence="2">
    <location>
        <begin position="29"/>
        <end position="120"/>
    </location>
</feature>
<dbReference type="EMBL" id="LR812090">
    <property type="protein sequence ID" value="CAB9495388.1"/>
    <property type="molecule type" value="Genomic_DNA"/>
</dbReference>
<sequence length="438" mass="46645">MHKKLIYTAVVAAVMSAPQVSAAKIELSEAFNYNAFIFEDYEGERSDVEGSLAVGGNLTVDDFDVGLLLPTDLSSSALYVGGDLTYTRGHVHAGQTTVSGMVSANGVMFDGALNSGSTTTVTYGSVENGGIFSEGDVTLEKAGVNNGDIQSEQAVTIREAGVNGSITYGTTLTVDNAGYSGSAVQSSSNTVNVDNLDFNSIANEVTAQSQDFASMSVNGTTTLTCTDASDPNALVSCNDSNIDTLDTIVFSGSDDVNIYSISSDWFSAADKDIVYDFSTTSYNIINVYGDTVELFNTGFFNTAFTQENEYFTENGQYRDNDNNIGQRHDGLYTNNILFNFVDAEDLTLHSVGVKGSVLAPYAELSFYNGHVDGNVIANSLVTPLVELVNDQGETYNAPTGQINNYQFGAINVSEPASIALLFGAGCFMLVRRRQVSKV</sequence>
<dbReference type="NCBIfam" id="TIGR04215">
    <property type="entry name" value="choice_anch_A"/>
    <property type="match status" value="2"/>
</dbReference>